<dbReference type="EMBL" id="QBIY01012909">
    <property type="protein sequence ID" value="RXN14380.1"/>
    <property type="molecule type" value="Genomic_DNA"/>
</dbReference>
<feature type="region of interest" description="Disordered" evidence="1">
    <location>
        <begin position="1"/>
        <end position="24"/>
    </location>
</feature>
<organism evidence="2 3">
    <name type="scientific">Labeo rohita</name>
    <name type="common">Indian major carp</name>
    <name type="synonym">Cyprinus rohita</name>
    <dbReference type="NCBI Taxonomy" id="84645"/>
    <lineage>
        <taxon>Eukaryota</taxon>
        <taxon>Metazoa</taxon>
        <taxon>Chordata</taxon>
        <taxon>Craniata</taxon>
        <taxon>Vertebrata</taxon>
        <taxon>Euteleostomi</taxon>
        <taxon>Actinopterygii</taxon>
        <taxon>Neopterygii</taxon>
        <taxon>Teleostei</taxon>
        <taxon>Ostariophysi</taxon>
        <taxon>Cypriniformes</taxon>
        <taxon>Cyprinidae</taxon>
        <taxon>Labeoninae</taxon>
        <taxon>Labeonini</taxon>
        <taxon>Labeo</taxon>
    </lineage>
</organism>
<evidence type="ECO:0000256" key="1">
    <source>
        <dbReference type="SAM" id="MobiDB-lite"/>
    </source>
</evidence>
<name>A0A498M1G9_LABRO</name>
<gene>
    <name evidence="2" type="ORF">ROHU_028659</name>
</gene>
<dbReference type="Proteomes" id="UP000290572">
    <property type="component" value="Unassembled WGS sequence"/>
</dbReference>
<proteinExistence type="predicted"/>
<reference evidence="2 3" key="1">
    <citation type="submission" date="2018-03" db="EMBL/GenBank/DDBJ databases">
        <title>Draft genome sequence of Rohu Carp (Labeo rohita).</title>
        <authorList>
            <person name="Das P."/>
            <person name="Kushwaha B."/>
            <person name="Joshi C.G."/>
            <person name="Kumar D."/>
            <person name="Nagpure N.S."/>
            <person name="Sahoo L."/>
            <person name="Das S.P."/>
            <person name="Bit A."/>
            <person name="Patnaik S."/>
            <person name="Meher P.K."/>
            <person name="Jayasankar P."/>
            <person name="Koringa P.G."/>
            <person name="Patel N.V."/>
            <person name="Hinsu A.T."/>
            <person name="Kumar R."/>
            <person name="Pandey M."/>
            <person name="Agarwal S."/>
            <person name="Srivastava S."/>
            <person name="Singh M."/>
            <person name="Iquebal M.A."/>
            <person name="Jaiswal S."/>
            <person name="Angadi U.B."/>
            <person name="Kumar N."/>
            <person name="Raza M."/>
            <person name="Shah T.M."/>
            <person name="Rai A."/>
            <person name="Jena J.K."/>
        </authorList>
    </citation>
    <scope>NUCLEOTIDE SEQUENCE [LARGE SCALE GENOMIC DNA]</scope>
    <source>
        <strain evidence="2">DASCIFA01</strain>
        <tissue evidence="2">Testis</tissue>
    </source>
</reference>
<comment type="caution">
    <text evidence="2">The sequence shown here is derived from an EMBL/GenBank/DDBJ whole genome shotgun (WGS) entry which is preliminary data.</text>
</comment>
<evidence type="ECO:0000313" key="3">
    <source>
        <dbReference type="Proteomes" id="UP000290572"/>
    </source>
</evidence>
<keyword evidence="3" id="KW-1185">Reference proteome</keyword>
<evidence type="ECO:0000313" key="2">
    <source>
        <dbReference type="EMBL" id="RXN14380.1"/>
    </source>
</evidence>
<sequence length="95" mass="10068">MLNKFEMIGGGTLAASKGSCGSAAQEGRVPLATMYRMEVSRCDRREPRLCCTGKESPICRGVRSVTPTDGGLMLQPKGAAALLHKKGGARPMLNM</sequence>
<dbReference type="AlphaFoldDB" id="A0A498M1G9"/>
<accession>A0A498M1G9</accession>
<protein>
    <submittedName>
        <fullName evidence="2">Uncharacterized protein</fullName>
    </submittedName>
</protein>